<organism evidence="3 4">
    <name type="scientific">Phaseolus coccineus</name>
    <name type="common">Scarlet runner bean</name>
    <name type="synonym">Phaseolus multiflorus</name>
    <dbReference type="NCBI Taxonomy" id="3886"/>
    <lineage>
        <taxon>Eukaryota</taxon>
        <taxon>Viridiplantae</taxon>
        <taxon>Streptophyta</taxon>
        <taxon>Embryophyta</taxon>
        <taxon>Tracheophyta</taxon>
        <taxon>Spermatophyta</taxon>
        <taxon>Magnoliopsida</taxon>
        <taxon>eudicotyledons</taxon>
        <taxon>Gunneridae</taxon>
        <taxon>Pentapetalae</taxon>
        <taxon>rosids</taxon>
        <taxon>fabids</taxon>
        <taxon>Fabales</taxon>
        <taxon>Fabaceae</taxon>
        <taxon>Papilionoideae</taxon>
        <taxon>50 kb inversion clade</taxon>
        <taxon>NPAAA clade</taxon>
        <taxon>indigoferoid/millettioid clade</taxon>
        <taxon>Phaseoleae</taxon>
        <taxon>Phaseolus</taxon>
    </lineage>
</organism>
<keyword evidence="4" id="KW-1185">Reference proteome</keyword>
<dbReference type="PANTHER" id="PTHR47481">
    <property type="match status" value="1"/>
</dbReference>
<name>A0AAN9R175_PHACN</name>
<dbReference type="EMBL" id="JAYMYR010000007">
    <property type="protein sequence ID" value="KAK7354469.1"/>
    <property type="molecule type" value="Genomic_DNA"/>
</dbReference>
<dbReference type="AlphaFoldDB" id="A0AAN9R175"/>
<keyword evidence="2" id="KW-0812">Transmembrane</keyword>
<feature type="compositionally biased region" description="Gly residues" evidence="1">
    <location>
        <begin position="396"/>
        <end position="407"/>
    </location>
</feature>
<dbReference type="PANTHER" id="PTHR47481:SF30">
    <property type="entry name" value="CCHC-TYPE DOMAIN-CONTAINING PROTEIN"/>
    <property type="match status" value="1"/>
</dbReference>
<feature type="transmembrane region" description="Helical" evidence="2">
    <location>
        <begin position="12"/>
        <end position="32"/>
    </location>
</feature>
<evidence type="ECO:0000313" key="4">
    <source>
        <dbReference type="Proteomes" id="UP001374584"/>
    </source>
</evidence>
<accession>A0AAN9R175</accession>
<feature type="compositionally biased region" description="Basic and acidic residues" evidence="1">
    <location>
        <begin position="416"/>
        <end position="426"/>
    </location>
</feature>
<reference evidence="3 4" key="1">
    <citation type="submission" date="2024-01" db="EMBL/GenBank/DDBJ databases">
        <title>The genomes of 5 underutilized Papilionoideae crops provide insights into root nodulation and disease resistanc.</title>
        <authorList>
            <person name="Jiang F."/>
        </authorList>
    </citation>
    <scope>NUCLEOTIDE SEQUENCE [LARGE SCALE GENOMIC DNA]</scope>
    <source>
        <strain evidence="3">JINMINGXINNONG_FW02</strain>
        <tissue evidence="3">Leaves</tissue>
    </source>
</reference>
<dbReference type="Pfam" id="PF14223">
    <property type="entry name" value="Retrotran_gag_2"/>
    <property type="match status" value="1"/>
</dbReference>
<keyword evidence="2" id="KW-1133">Transmembrane helix</keyword>
<gene>
    <name evidence="3" type="ORF">VNO80_19933</name>
</gene>
<keyword evidence="2" id="KW-0472">Membrane</keyword>
<sequence length="426" mass="46625">MSTCLTPIGRYSNMAVFITTLLHLLNFTLHFLTSIFDFLATCLPIPHFTLQHFCAIPLHLFPIRTLSLPSTKLLLPVGFRFKEKKLLCILMAEKPVQDHEGTSTSSSTSASVSVASSASAFVSALASASASTSPSALAALSQLASAAWATESASAACTTRATESTSTSSLVAWTLTDELPIKLEGVINLVAWKEQVMRVLIKENLLGLVINPVTPIKYANQVDCSCDVVREEYEKWVIHDEKVRTWLLSSLSEFMCSFVTGWEHAWEVWSAVHLICRNELVNKIKIALRAEIKNTKKENQTVTEYVSRITSLISALVGLGDDVSEQEHVEAILEGLPEEYESLRAIIRARREHAKVSHLESLMSIQETLVNNLNNRLPLHSVLPLGNLHLEDGAGRGRGSGSGQGGGRGRRRTGGRRRDSGHGGSN</sequence>
<proteinExistence type="predicted"/>
<dbReference type="Proteomes" id="UP001374584">
    <property type="component" value="Unassembled WGS sequence"/>
</dbReference>
<comment type="caution">
    <text evidence="3">The sequence shown here is derived from an EMBL/GenBank/DDBJ whole genome shotgun (WGS) entry which is preliminary data.</text>
</comment>
<feature type="region of interest" description="Disordered" evidence="1">
    <location>
        <begin position="393"/>
        <end position="426"/>
    </location>
</feature>
<evidence type="ECO:0000313" key="3">
    <source>
        <dbReference type="EMBL" id="KAK7354469.1"/>
    </source>
</evidence>
<protein>
    <submittedName>
        <fullName evidence="3">Uncharacterized protein</fullName>
    </submittedName>
</protein>
<evidence type="ECO:0000256" key="2">
    <source>
        <dbReference type="SAM" id="Phobius"/>
    </source>
</evidence>
<evidence type="ECO:0000256" key="1">
    <source>
        <dbReference type="SAM" id="MobiDB-lite"/>
    </source>
</evidence>